<evidence type="ECO:0000313" key="1">
    <source>
        <dbReference type="EMBL" id="GFS57011.1"/>
    </source>
</evidence>
<dbReference type="EMBL" id="BMAV01027183">
    <property type="protein sequence ID" value="GFS57011.1"/>
    <property type="molecule type" value="Genomic_DNA"/>
</dbReference>
<proteinExistence type="predicted"/>
<evidence type="ECO:0000313" key="2">
    <source>
        <dbReference type="Proteomes" id="UP000886998"/>
    </source>
</evidence>
<accession>A0A8X6IRD9</accession>
<protein>
    <submittedName>
        <fullName evidence="1">Uncharacterized protein</fullName>
    </submittedName>
</protein>
<dbReference type="AlphaFoldDB" id="A0A8X6IRD9"/>
<gene>
    <name evidence="1" type="ORF">TNIN_76021</name>
</gene>
<name>A0A8X6IRD9_9ARAC</name>
<organism evidence="1 2">
    <name type="scientific">Trichonephila inaurata madagascariensis</name>
    <dbReference type="NCBI Taxonomy" id="2747483"/>
    <lineage>
        <taxon>Eukaryota</taxon>
        <taxon>Metazoa</taxon>
        <taxon>Ecdysozoa</taxon>
        <taxon>Arthropoda</taxon>
        <taxon>Chelicerata</taxon>
        <taxon>Arachnida</taxon>
        <taxon>Araneae</taxon>
        <taxon>Araneomorphae</taxon>
        <taxon>Entelegynae</taxon>
        <taxon>Araneoidea</taxon>
        <taxon>Nephilidae</taxon>
        <taxon>Trichonephila</taxon>
        <taxon>Trichonephila inaurata</taxon>
    </lineage>
</organism>
<sequence length="112" mass="12860">MCHYAVLLLLDFNPETKVEKRKTPSITQPCFVKLRWNVPPLPSLSLQSGSRTKRLSLFQHLKFFLDGKKIQNDDEVVSIVLVIPVSEVYSSACNRCSCRQRSLTKATKHSRR</sequence>
<comment type="caution">
    <text evidence="1">The sequence shown here is derived from an EMBL/GenBank/DDBJ whole genome shotgun (WGS) entry which is preliminary data.</text>
</comment>
<reference evidence="1" key="1">
    <citation type="submission" date="2020-08" db="EMBL/GenBank/DDBJ databases">
        <title>Multicomponent nature underlies the extraordinary mechanical properties of spider dragline silk.</title>
        <authorList>
            <person name="Kono N."/>
            <person name="Nakamura H."/>
            <person name="Mori M."/>
            <person name="Yoshida Y."/>
            <person name="Ohtoshi R."/>
            <person name="Malay A.D."/>
            <person name="Moran D.A.P."/>
            <person name="Tomita M."/>
            <person name="Numata K."/>
            <person name="Arakawa K."/>
        </authorList>
    </citation>
    <scope>NUCLEOTIDE SEQUENCE</scope>
</reference>
<keyword evidence="2" id="KW-1185">Reference proteome</keyword>
<dbReference type="Proteomes" id="UP000886998">
    <property type="component" value="Unassembled WGS sequence"/>
</dbReference>